<dbReference type="EMBL" id="MCRI01000011">
    <property type="protein sequence ID" value="ODN66985.1"/>
    <property type="molecule type" value="Genomic_DNA"/>
</dbReference>
<evidence type="ECO:0000259" key="1">
    <source>
        <dbReference type="PROSITE" id="PS51340"/>
    </source>
</evidence>
<dbReference type="PROSITE" id="PS51340">
    <property type="entry name" value="MOSC"/>
    <property type="match status" value="1"/>
</dbReference>
<dbReference type="GO" id="GO:0030170">
    <property type="term" value="F:pyridoxal phosphate binding"/>
    <property type="evidence" value="ECO:0007669"/>
    <property type="project" value="InterPro"/>
</dbReference>
<dbReference type="GO" id="GO:0003824">
    <property type="term" value="F:catalytic activity"/>
    <property type="evidence" value="ECO:0007669"/>
    <property type="project" value="InterPro"/>
</dbReference>
<dbReference type="Proteomes" id="UP000094379">
    <property type="component" value="Unassembled WGS sequence"/>
</dbReference>
<dbReference type="SUPFAM" id="SSF50800">
    <property type="entry name" value="PK beta-barrel domain-like"/>
    <property type="match status" value="1"/>
</dbReference>
<dbReference type="InterPro" id="IPR005303">
    <property type="entry name" value="MOCOS_middle"/>
</dbReference>
<sequence>MIKVGTVQQIWRYPVKGMAGESLNYCHLGDMGLQGDRIWALQDTARQEIQSCKFRPQLLRCVARCRSPQMTGPHDEVDILLPDGRVMGSDDPLIHQALTELTGHDSTLESLRPLAELDFYRRHKKDDHTWLEELKATFDREEGEPLPEILDDLPSAAKDFVSIPGTFFLVTPFHLLTTATLAHMQQLNPEADWNVQRFRPNLVIETLPGMEGLVEQAWVDNKLRIGRATIECNSTTPRCGAVTRSQQSLESDNSILRTIVQKADQNLGVYGAIKQSAVIRLGDEVFLQNSDC</sequence>
<evidence type="ECO:0000313" key="3">
    <source>
        <dbReference type="Proteomes" id="UP000094379"/>
    </source>
</evidence>
<accession>A0A1E3GSS0</accession>
<comment type="caution">
    <text evidence="2">The sequence shown here is derived from an EMBL/GenBank/DDBJ whole genome shotgun (WGS) entry which is preliminary data.</text>
</comment>
<dbReference type="InterPro" id="IPR005302">
    <property type="entry name" value="MoCF_Sase_C"/>
</dbReference>
<organism evidence="2 3">
    <name type="scientific">Methylophaga muralis</name>
    <dbReference type="NCBI Taxonomy" id="291169"/>
    <lineage>
        <taxon>Bacteria</taxon>
        <taxon>Pseudomonadati</taxon>
        <taxon>Pseudomonadota</taxon>
        <taxon>Gammaproteobacteria</taxon>
        <taxon>Thiotrichales</taxon>
        <taxon>Piscirickettsiaceae</taxon>
        <taxon>Methylophaga</taxon>
    </lineage>
</organism>
<feature type="domain" description="MOSC" evidence="1">
    <location>
        <begin position="135"/>
        <end position="288"/>
    </location>
</feature>
<name>A0A1E3GSS0_9GAMM</name>
<dbReference type="Gene3D" id="2.40.33.20">
    <property type="entry name" value="PK beta-barrel domain-like"/>
    <property type="match status" value="1"/>
</dbReference>
<keyword evidence="3" id="KW-1185">Reference proteome</keyword>
<dbReference type="AlphaFoldDB" id="A0A1E3GSS0"/>
<proteinExistence type="predicted"/>
<dbReference type="STRING" id="291169.A9E74_01379"/>
<protein>
    <submittedName>
        <fullName evidence="2">MOSC domain protein</fullName>
    </submittedName>
</protein>
<gene>
    <name evidence="2" type="ORF">A9E74_01379</name>
</gene>
<dbReference type="Pfam" id="PF03476">
    <property type="entry name" value="MOSC_N"/>
    <property type="match status" value="1"/>
</dbReference>
<dbReference type="Pfam" id="PF03473">
    <property type="entry name" value="MOSC"/>
    <property type="match status" value="1"/>
</dbReference>
<dbReference type="PATRIC" id="fig|291169.3.peg.1386"/>
<evidence type="ECO:0000313" key="2">
    <source>
        <dbReference type="EMBL" id="ODN66985.1"/>
    </source>
</evidence>
<dbReference type="GO" id="GO:0030151">
    <property type="term" value="F:molybdenum ion binding"/>
    <property type="evidence" value="ECO:0007669"/>
    <property type="project" value="InterPro"/>
</dbReference>
<reference evidence="2 3" key="1">
    <citation type="submission" date="2016-07" db="EMBL/GenBank/DDBJ databases">
        <title>Draft Genome Sequence of Methylophaga muralis Bur 1.</title>
        <authorList>
            <person name="Vasilenko O.V."/>
            <person name="Doronina N.V."/>
            <person name="Shmareva M.N."/>
            <person name="Tarlachkov S.V."/>
            <person name="Mustakhimov I."/>
            <person name="Trotsenko Y.A."/>
        </authorList>
    </citation>
    <scope>NUCLEOTIDE SEQUENCE [LARGE SCALE GENOMIC DNA]</scope>
    <source>
        <strain evidence="2 3">Bur 1</strain>
    </source>
</reference>
<dbReference type="InterPro" id="IPR011037">
    <property type="entry name" value="Pyrv_Knase-like_insert_dom_sf"/>
</dbReference>
<dbReference type="RefSeq" id="WP_069295855.1">
    <property type="nucleotide sequence ID" value="NZ_MCRI01000011.1"/>
</dbReference>